<dbReference type="InterPro" id="IPR051262">
    <property type="entry name" value="SMP-30/CGR1_Lactonase"/>
</dbReference>
<reference evidence="2 3" key="1">
    <citation type="submission" date="2019-01" db="EMBL/GenBank/DDBJ databases">
        <title>Halorientalis sp. F13-25 a new haloarchaeum isolated from hypersaline water.</title>
        <authorList>
            <person name="Ana D.-V."/>
            <person name="Cristina S.-P."/>
            <person name="Antonio V."/>
        </authorList>
    </citation>
    <scope>NUCLEOTIDE SEQUENCE [LARGE SCALE GENOMIC DNA]</scope>
    <source>
        <strain evidence="2 3">F13-25</strain>
    </source>
</reference>
<feature type="compositionally biased region" description="Low complexity" evidence="1">
    <location>
        <begin position="24"/>
        <end position="54"/>
    </location>
</feature>
<dbReference type="OrthoDB" id="204805at2157"/>
<name>A0A498L207_9EURY</name>
<proteinExistence type="predicted"/>
<protein>
    <recommendedName>
        <fullName evidence="4">Sugar lactone lactonase YvrE</fullName>
    </recommendedName>
</protein>
<gene>
    <name evidence="2" type="ORF">EAF64_13265</name>
</gene>
<dbReference type="Proteomes" id="UP000289691">
    <property type="component" value="Unassembled WGS sequence"/>
</dbReference>
<dbReference type="PANTHER" id="PTHR47572:SF4">
    <property type="entry name" value="LACTONASE DRP35"/>
    <property type="match status" value="1"/>
</dbReference>
<feature type="region of interest" description="Disordered" evidence="1">
    <location>
        <begin position="24"/>
        <end position="62"/>
    </location>
</feature>
<dbReference type="InterPro" id="IPR011042">
    <property type="entry name" value="6-blade_b-propeller_TolB-like"/>
</dbReference>
<comment type="caution">
    <text evidence="2">The sequence shown here is derived from an EMBL/GenBank/DDBJ whole genome shotgun (WGS) entry which is preliminary data.</text>
</comment>
<evidence type="ECO:0000313" key="2">
    <source>
        <dbReference type="EMBL" id="RXK48637.1"/>
    </source>
</evidence>
<dbReference type="PANTHER" id="PTHR47572">
    <property type="entry name" value="LIPOPROTEIN-RELATED"/>
    <property type="match status" value="1"/>
</dbReference>
<dbReference type="RefSeq" id="WP_129069474.1">
    <property type="nucleotide sequence ID" value="NZ_RDFA01000004.1"/>
</dbReference>
<dbReference type="AlphaFoldDB" id="A0A498L207"/>
<evidence type="ECO:0008006" key="4">
    <source>
        <dbReference type="Google" id="ProtNLM"/>
    </source>
</evidence>
<dbReference type="EMBL" id="RDFA01000004">
    <property type="protein sequence ID" value="RXK48637.1"/>
    <property type="molecule type" value="Genomic_DNA"/>
</dbReference>
<dbReference type="Gene3D" id="2.120.10.30">
    <property type="entry name" value="TolB, C-terminal domain"/>
    <property type="match status" value="1"/>
</dbReference>
<evidence type="ECO:0000313" key="3">
    <source>
        <dbReference type="Proteomes" id="UP000289691"/>
    </source>
</evidence>
<keyword evidence="3" id="KW-1185">Reference proteome</keyword>
<organism evidence="2 3">
    <name type="scientific">Halorientalis pallida</name>
    <dbReference type="NCBI Taxonomy" id="2479928"/>
    <lineage>
        <taxon>Archaea</taxon>
        <taxon>Methanobacteriati</taxon>
        <taxon>Methanobacteriota</taxon>
        <taxon>Stenosarchaea group</taxon>
        <taxon>Halobacteria</taxon>
        <taxon>Halobacteriales</taxon>
        <taxon>Haloarculaceae</taxon>
        <taxon>Halorientalis</taxon>
    </lineage>
</organism>
<accession>A0A498L207</accession>
<sequence length="340" mass="34776">MSEPTATRRTALATGVAALAALAGCSGTDEGTPTGTGTTTSTGTTADRSTTTDEATPDDATSELETVVSIPSESVPENLAFTADGDLLFGITAGEVRRLAADRVTESGLTLSDTEQVATLPQAIGVETAPDGTVYVAVPADGEQSGVWEVPPEGEARQLVGISGFPNDLLFDADRDRLLVTESYGGAVYAVTADGTRSTWLDDDRLDTENFGANGLARGADGTVHVAVSSTADGAGRLLEVPVASDGTAGTATTFHEGEDIVGADGITVRDDTVYVAANSQNRIVSVTADGSVATVSDDDRLSFPSDVCFGTTDATRDSLFVCNFANSAPSQAAIYRTTV</sequence>
<evidence type="ECO:0000256" key="1">
    <source>
        <dbReference type="SAM" id="MobiDB-lite"/>
    </source>
</evidence>
<dbReference type="SUPFAM" id="SSF63829">
    <property type="entry name" value="Calcium-dependent phosphotriesterase"/>
    <property type="match status" value="1"/>
</dbReference>